<dbReference type="AlphaFoldDB" id="A0AA37WNG4"/>
<gene>
    <name evidence="2" type="ORF">GCM10007877_31740</name>
</gene>
<feature type="domain" description="N-end rule aminoacyl transferase C-terminal" evidence="1">
    <location>
        <begin position="11"/>
        <end position="132"/>
    </location>
</feature>
<comment type="caution">
    <text evidence="2">The sequence shown here is derived from an EMBL/GenBank/DDBJ whole genome shotgun (WGS) entry which is preliminary data.</text>
</comment>
<keyword evidence="3" id="KW-1185">Reference proteome</keyword>
<dbReference type="EMBL" id="BSPD01000079">
    <property type="protein sequence ID" value="GLS27455.1"/>
    <property type="molecule type" value="Genomic_DNA"/>
</dbReference>
<dbReference type="InterPro" id="IPR030700">
    <property type="entry name" value="N-end_Aminoacyl_Trfase"/>
</dbReference>
<evidence type="ECO:0000259" key="1">
    <source>
        <dbReference type="Pfam" id="PF04377"/>
    </source>
</evidence>
<organism evidence="2 3">
    <name type="scientific">Marinibactrum halimedae</name>
    <dbReference type="NCBI Taxonomy" id="1444977"/>
    <lineage>
        <taxon>Bacteria</taxon>
        <taxon>Pseudomonadati</taxon>
        <taxon>Pseudomonadota</taxon>
        <taxon>Gammaproteobacteria</taxon>
        <taxon>Cellvibrionales</taxon>
        <taxon>Cellvibrionaceae</taxon>
        <taxon>Marinibactrum</taxon>
    </lineage>
</organism>
<dbReference type="SUPFAM" id="SSF55729">
    <property type="entry name" value="Acyl-CoA N-acyltransferases (Nat)"/>
    <property type="match status" value="1"/>
</dbReference>
<proteinExistence type="predicted"/>
<reference evidence="2 3" key="1">
    <citation type="journal article" date="2014" name="Int. J. Syst. Evol. Microbiol.">
        <title>Complete genome sequence of Corynebacterium casei LMG S-19264T (=DSM 44701T), isolated from a smear-ripened cheese.</title>
        <authorList>
            <consortium name="US DOE Joint Genome Institute (JGI-PGF)"/>
            <person name="Walter F."/>
            <person name="Albersmeier A."/>
            <person name="Kalinowski J."/>
            <person name="Ruckert C."/>
        </authorList>
    </citation>
    <scope>NUCLEOTIDE SEQUENCE [LARGE SCALE GENOMIC DNA]</scope>
    <source>
        <strain evidence="2 3">NBRC 110095</strain>
    </source>
</reference>
<dbReference type="InterPro" id="IPR007472">
    <property type="entry name" value="N-end_Aminoacyl_Trfase_C"/>
</dbReference>
<dbReference type="InterPro" id="IPR016181">
    <property type="entry name" value="Acyl_CoA_acyltransferase"/>
</dbReference>
<evidence type="ECO:0000313" key="3">
    <source>
        <dbReference type="Proteomes" id="UP001156870"/>
    </source>
</evidence>
<evidence type="ECO:0000313" key="2">
    <source>
        <dbReference type="EMBL" id="GLS27455.1"/>
    </source>
</evidence>
<dbReference type="PANTHER" id="PTHR21367">
    <property type="entry name" value="ARGININE-TRNA-PROTEIN TRANSFERASE 1"/>
    <property type="match status" value="1"/>
</dbReference>
<accession>A0AA37WNG4</accession>
<dbReference type="PANTHER" id="PTHR21367:SF1">
    <property type="entry name" value="ARGINYL-TRNA--PROTEIN TRANSFERASE 1"/>
    <property type="match status" value="1"/>
</dbReference>
<dbReference type="GO" id="GO:0004057">
    <property type="term" value="F:arginyl-tRNA--protein transferase activity"/>
    <property type="evidence" value="ECO:0007669"/>
    <property type="project" value="InterPro"/>
</dbReference>
<protein>
    <recommendedName>
        <fullName evidence="1">N-end rule aminoacyl transferase C-terminal domain-containing protein</fullName>
    </recommendedName>
</protein>
<dbReference type="GO" id="GO:0005737">
    <property type="term" value="C:cytoplasm"/>
    <property type="evidence" value="ECO:0007669"/>
    <property type="project" value="TreeGrafter"/>
</dbReference>
<name>A0AA37WNG4_9GAMM</name>
<dbReference type="Proteomes" id="UP001156870">
    <property type="component" value="Unassembled WGS sequence"/>
</dbReference>
<sequence>MDTVDSIDSEEYFELYEKYINARHQDGDMYPPSRKQYDSFLTSEWGVTRFITFRLNDKLVSVAVIDVLDNGLSAVYTFYDPDYPKRSFGTFAILCQIEQAKALDLDSVYLGYWIRECIKMNYKTRFQPLELYIEGTWAPEDPQ</sequence>
<dbReference type="Pfam" id="PF04377">
    <property type="entry name" value="ATE_C"/>
    <property type="match status" value="1"/>
</dbReference>